<protein>
    <submittedName>
        <fullName evidence="1">Uncharacterized protein</fullName>
    </submittedName>
</protein>
<accession>A0A438GXK4</accession>
<evidence type="ECO:0000313" key="2">
    <source>
        <dbReference type="Proteomes" id="UP000288805"/>
    </source>
</evidence>
<dbReference type="AlphaFoldDB" id="A0A438GXK4"/>
<dbReference type="Proteomes" id="UP000288805">
    <property type="component" value="Unassembled WGS sequence"/>
</dbReference>
<name>A0A438GXK4_VITVI</name>
<evidence type="ECO:0000313" key="1">
    <source>
        <dbReference type="EMBL" id="RVW76956.1"/>
    </source>
</evidence>
<sequence>MGKQPLTPHTLAMGYTGRSPVAFKFAILGQGAKKNEESLSWLHKGLVRRMKDPSLYLGRSARCPTKLSCHRVVVTFYDKEINTSSHTDHKEMRYASDYGILGEVEGQPESEASWEPADTLWHSKSRLSVLGGRHNDYVFGLGGGKCHKMHK</sequence>
<proteinExistence type="predicted"/>
<gene>
    <name evidence="1" type="ORF">CK203_055528</name>
</gene>
<reference evidence="1 2" key="1">
    <citation type="journal article" date="2018" name="PLoS Genet.">
        <title>Population sequencing reveals clonal diversity and ancestral inbreeding in the grapevine cultivar Chardonnay.</title>
        <authorList>
            <person name="Roach M.J."/>
            <person name="Johnson D.L."/>
            <person name="Bohlmann J."/>
            <person name="van Vuuren H.J."/>
            <person name="Jones S.J."/>
            <person name="Pretorius I.S."/>
            <person name="Schmidt S.A."/>
            <person name="Borneman A.R."/>
        </authorList>
    </citation>
    <scope>NUCLEOTIDE SEQUENCE [LARGE SCALE GENOMIC DNA]</scope>
    <source>
        <strain evidence="2">cv. Chardonnay</strain>
        <tissue evidence="1">Leaf</tissue>
    </source>
</reference>
<comment type="caution">
    <text evidence="1">The sequence shown here is derived from an EMBL/GenBank/DDBJ whole genome shotgun (WGS) entry which is preliminary data.</text>
</comment>
<dbReference type="EMBL" id="QGNW01000320">
    <property type="protein sequence ID" value="RVW76956.1"/>
    <property type="molecule type" value="Genomic_DNA"/>
</dbReference>
<organism evidence="1 2">
    <name type="scientific">Vitis vinifera</name>
    <name type="common">Grape</name>
    <dbReference type="NCBI Taxonomy" id="29760"/>
    <lineage>
        <taxon>Eukaryota</taxon>
        <taxon>Viridiplantae</taxon>
        <taxon>Streptophyta</taxon>
        <taxon>Embryophyta</taxon>
        <taxon>Tracheophyta</taxon>
        <taxon>Spermatophyta</taxon>
        <taxon>Magnoliopsida</taxon>
        <taxon>eudicotyledons</taxon>
        <taxon>Gunneridae</taxon>
        <taxon>Pentapetalae</taxon>
        <taxon>rosids</taxon>
        <taxon>Vitales</taxon>
        <taxon>Vitaceae</taxon>
        <taxon>Viteae</taxon>
        <taxon>Vitis</taxon>
    </lineage>
</organism>